<proteinExistence type="predicted"/>
<keyword evidence="1" id="KW-0812">Transmembrane</keyword>
<evidence type="ECO:0000313" key="2">
    <source>
        <dbReference type="EMBL" id="HIX01354.1"/>
    </source>
</evidence>
<comment type="caution">
    <text evidence="2">The sequence shown here is derived from an EMBL/GenBank/DDBJ whole genome shotgun (WGS) entry which is preliminary data.</text>
</comment>
<keyword evidence="1" id="KW-0472">Membrane</keyword>
<dbReference type="AlphaFoldDB" id="A0A9D1UVW1"/>
<dbReference type="EMBL" id="DXFP01000009">
    <property type="protein sequence ID" value="HIX01354.1"/>
    <property type="molecule type" value="Genomic_DNA"/>
</dbReference>
<reference evidence="2" key="2">
    <citation type="submission" date="2021-04" db="EMBL/GenBank/DDBJ databases">
        <authorList>
            <person name="Gilroy R."/>
        </authorList>
    </citation>
    <scope>NUCLEOTIDE SEQUENCE</scope>
    <source>
        <strain evidence="2">6627</strain>
    </source>
</reference>
<sequence length="67" mass="7824">MIKDLEKIIGEGFFGEKVNFIEMALIVSFYIMSAYIIFKFYGVVALITCYVTNYFTRKKVNNNGDEY</sequence>
<organism evidence="2 3">
    <name type="scientific">Candidatus Ligilactobacillus excrementigallinarum</name>
    <dbReference type="NCBI Taxonomy" id="2838641"/>
    <lineage>
        <taxon>Bacteria</taxon>
        <taxon>Bacillati</taxon>
        <taxon>Bacillota</taxon>
        <taxon>Bacilli</taxon>
        <taxon>Lactobacillales</taxon>
        <taxon>Lactobacillaceae</taxon>
        <taxon>Ligilactobacillus</taxon>
    </lineage>
</organism>
<dbReference type="Proteomes" id="UP000823963">
    <property type="component" value="Unassembled WGS sequence"/>
</dbReference>
<feature type="transmembrane region" description="Helical" evidence="1">
    <location>
        <begin position="23"/>
        <end position="51"/>
    </location>
</feature>
<reference evidence="2" key="1">
    <citation type="journal article" date="2021" name="PeerJ">
        <title>Extensive microbial diversity within the chicken gut microbiome revealed by metagenomics and culture.</title>
        <authorList>
            <person name="Gilroy R."/>
            <person name="Ravi A."/>
            <person name="Getino M."/>
            <person name="Pursley I."/>
            <person name="Horton D.L."/>
            <person name="Alikhan N.F."/>
            <person name="Baker D."/>
            <person name="Gharbi K."/>
            <person name="Hall N."/>
            <person name="Watson M."/>
            <person name="Adriaenssens E.M."/>
            <person name="Foster-Nyarko E."/>
            <person name="Jarju S."/>
            <person name="Secka A."/>
            <person name="Antonio M."/>
            <person name="Oren A."/>
            <person name="Chaudhuri R.R."/>
            <person name="La Ragione R."/>
            <person name="Hildebrand F."/>
            <person name="Pallen M.J."/>
        </authorList>
    </citation>
    <scope>NUCLEOTIDE SEQUENCE</scope>
    <source>
        <strain evidence="2">6627</strain>
    </source>
</reference>
<accession>A0A9D1UVW1</accession>
<name>A0A9D1UVW1_9LACO</name>
<evidence type="ECO:0000313" key="3">
    <source>
        <dbReference type="Proteomes" id="UP000823963"/>
    </source>
</evidence>
<gene>
    <name evidence="2" type="ORF">H9861_01180</name>
</gene>
<keyword evidence="1" id="KW-1133">Transmembrane helix</keyword>
<protein>
    <submittedName>
        <fullName evidence="2">Uncharacterized protein</fullName>
    </submittedName>
</protein>
<evidence type="ECO:0000256" key="1">
    <source>
        <dbReference type="SAM" id="Phobius"/>
    </source>
</evidence>